<gene>
    <name evidence="2" type="ORF">LPLAT_LOCUS13421</name>
</gene>
<keyword evidence="3" id="KW-1185">Reference proteome</keyword>
<dbReference type="Proteomes" id="UP001497644">
    <property type="component" value="Chromosome 8"/>
</dbReference>
<feature type="compositionally biased region" description="Basic and acidic residues" evidence="1">
    <location>
        <begin position="66"/>
        <end position="82"/>
    </location>
</feature>
<sequence>MICSYKKSRKQGRFTLASVELATELPFFVCPFFEFNERVLRQNCHLYANFEGDKEKTRARVVAVADRAKDDGEQKGMTESERGLSPTESTHVVTRRGSSASPGGGTFSEAAYTVRQTGPDRRKASFTSREKRATCGDNSIVHFIRSAALRYKYAHPLSWNSAGDKARRVRGRGKGARWGGREGAAVVRGNQGDSLYRCREDYER</sequence>
<dbReference type="AlphaFoldDB" id="A0AAV2P614"/>
<feature type="compositionally biased region" description="Basic and acidic residues" evidence="1">
    <location>
        <begin position="118"/>
        <end position="130"/>
    </location>
</feature>
<feature type="region of interest" description="Disordered" evidence="1">
    <location>
        <begin position="66"/>
        <end position="130"/>
    </location>
</feature>
<organism evidence="2 3">
    <name type="scientific">Lasius platythorax</name>
    <dbReference type="NCBI Taxonomy" id="488582"/>
    <lineage>
        <taxon>Eukaryota</taxon>
        <taxon>Metazoa</taxon>
        <taxon>Ecdysozoa</taxon>
        <taxon>Arthropoda</taxon>
        <taxon>Hexapoda</taxon>
        <taxon>Insecta</taxon>
        <taxon>Pterygota</taxon>
        <taxon>Neoptera</taxon>
        <taxon>Endopterygota</taxon>
        <taxon>Hymenoptera</taxon>
        <taxon>Apocrita</taxon>
        <taxon>Aculeata</taxon>
        <taxon>Formicoidea</taxon>
        <taxon>Formicidae</taxon>
        <taxon>Formicinae</taxon>
        <taxon>Lasius</taxon>
        <taxon>Lasius</taxon>
    </lineage>
</organism>
<accession>A0AAV2P614</accession>
<feature type="compositionally biased region" description="Polar residues" evidence="1">
    <location>
        <begin position="86"/>
        <end position="101"/>
    </location>
</feature>
<proteinExistence type="predicted"/>
<name>A0AAV2P614_9HYME</name>
<evidence type="ECO:0000313" key="2">
    <source>
        <dbReference type="EMBL" id="CAL1688341.1"/>
    </source>
</evidence>
<reference evidence="2" key="1">
    <citation type="submission" date="2024-04" db="EMBL/GenBank/DDBJ databases">
        <authorList>
            <consortium name="Molecular Ecology Group"/>
        </authorList>
    </citation>
    <scope>NUCLEOTIDE SEQUENCE</scope>
</reference>
<dbReference type="EMBL" id="OZ034831">
    <property type="protein sequence ID" value="CAL1688341.1"/>
    <property type="molecule type" value="Genomic_DNA"/>
</dbReference>
<protein>
    <submittedName>
        <fullName evidence="2">Uncharacterized protein</fullName>
    </submittedName>
</protein>
<evidence type="ECO:0000256" key="1">
    <source>
        <dbReference type="SAM" id="MobiDB-lite"/>
    </source>
</evidence>
<evidence type="ECO:0000313" key="3">
    <source>
        <dbReference type="Proteomes" id="UP001497644"/>
    </source>
</evidence>